<keyword evidence="3" id="KW-1185">Reference proteome</keyword>
<proteinExistence type="predicted"/>
<dbReference type="EMBL" id="FOIJ01000009">
    <property type="protein sequence ID" value="SEU19148.1"/>
    <property type="molecule type" value="Genomic_DNA"/>
</dbReference>
<name>A0A1I0K5J7_9BACT</name>
<feature type="chain" id="PRO_5011492181" evidence="1">
    <location>
        <begin position="18"/>
        <end position="104"/>
    </location>
</feature>
<evidence type="ECO:0000313" key="3">
    <source>
        <dbReference type="Proteomes" id="UP000199181"/>
    </source>
</evidence>
<feature type="signal peptide" evidence="1">
    <location>
        <begin position="1"/>
        <end position="17"/>
    </location>
</feature>
<keyword evidence="1" id="KW-0732">Signal</keyword>
<gene>
    <name evidence="2" type="ORF">SAMN05443639_109176</name>
</gene>
<dbReference type="Proteomes" id="UP000199181">
    <property type="component" value="Unassembled WGS sequence"/>
</dbReference>
<reference evidence="3" key="1">
    <citation type="submission" date="2016-10" db="EMBL/GenBank/DDBJ databases">
        <authorList>
            <person name="Varghese N."/>
            <person name="Submissions S."/>
        </authorList>
    </citation>
    <scope>NUCLEOTIDE SEQUENCE [LARGE SCALE GENOMIC DNA]</scope>
    <source>
        <strain evidence="3">DSM 16858</strain>
    </source>
</reference>
<protein>
    <submittedName>
        <fullName evidence="2">Uncharacterized protein</fullName>
    </submittedName>
</protein>
<sequence length="104" mass="11002">MLEILTAALFTASTAFGAANPAPADLEIPNSGLTFWAQKSFGGPYINYQTVPTGCTNLPFDAWSGVNMINADGVLAYPGPDCTGIAFGFSFHSFNRAAKSFKSR</sequence>
<evidence type="ECO:0000256" key="1">
    <source>
        <dbReference type="SAM" id="SignalP"/>
    </source>
</evidence>
<dbReference type="RefSeq" id="WP_245767605.1">
    <property type="nucleotide sequence ID" value="NZ_FOIJ01000009.1"/>
</dbReference>
<dbReference type="AlphaFoldDB" id="A0A1I0K5J7"/>
<evidence type="ECO:0000313" key="2">
    <source>
        <dbReference type="EMBL" id="SEU19148.1"/>
    </source>
</evidence>
<organism evidence="2 3">
    <name type="scientific">Stigmatella erecta</name>
    <dbReference type="NCBI Taxonomy" id="83460"/>
    <lineage>
        <taxon>Bacteria</taxon>
        <taxon>Pseudomonadati</taxon>
        <taxon>Myxococcota</taxon>
        <taxon>Myxococcia</taxon>
        <taxon>Myxococcales</taxon>
        <taxon>Cystobacterineae</taxon>
        <taxon>Archangiaceae</taxon>
        <taxon>Stigmatella</taxon>
    </lineage>
</organism>
<accession>A0A1I0K5J7</accession>